<feature type="domain" description="Toprim" evidence="16">
    <location>
        <begin position="259"/>
        <end position="340"/>
    </location>
</feature>
<dbReference type="PANTHER" id="PTHR30313">
    <property type="entry name" value="DNA PRIMASE"/>
    <property type="match status" value="1"/>
</dbReference>
<evidence type="ECO:0000259" key="16">
    <source>
        <dbReference type="PROSITE" id="PS50880"/>
    </source>
</evidence>
<dbReference type="GO" id="GO:0003899">
    <property type="term" value="F:DNA-directed RNA polymerase activity"/>
    <property type="evidence" value="ECO:0007669"/>
    <property type="project" value="UniProtKB-UniRule"/>
</dbReference>
<keyword evidence="9" id="KW-0460">Magnesium</keyword>
<evidence type="ECO:0000256" key="12">
    <source>
        <dbReference type="HAMAP-Rule" id="MF_00974"/>
    </source>
</evidence>
<dbReference type="InterPro" id="IPR016136">
    <property type="entry name" value="DNA_helicase_N/primase_C"/>
</dbReference>
<accession>A0A1F8EVQ5</accession>
<dbReference type="Pfam" id="PF01807">
    <property type="entry name" value="Zn_ribbon_DnaG"/>
    <property type="match status" value="1"/>
</dbReference>
<keyword evidence="5 12" id="KW-0235">DNA replication</keyword>
<dbReference type="EC" id="2.7.7.101" evidence="12"/>
<feature type="coiled-coil region" evidence="15">
    <location>
        <begin position="553"/>
        <end position="580"/>
    </location>
</feature>
<gene>
    <name evidence="12" type="primary">dnaG</name>
    <name evidence="17" type="ORF">A2831_00965</name>
</gene>
<dbReference type="InterPro" id="IPR013264">
    <property type="entry name" value="DNAG_N"/>
</dbReference>
<keyword evidence="7 12" id="KW-0863">Zinc-finger</keyword>
<dbReference type="InterPro" id="IPR036977">
    <property type="entry name" value="DNA_primase_Znf_CHC2"/>
</dbReference>
<dbReference type="CDD" id="cd03364">
    <property type="entry name" value="TOPRIM_DnaG_primases"/>
    <property type="match status" value="1"/>
</dbReference>
<organism evidence="17 18">
    <name type="scientific">Candidatus Yanofskybacteria bacterium RIFCSPHIGHO2_01_FULL_44_17</name>
    <dbReference type="NCBI Taxonomy" id="1802668"/>
    <lineage>
        <taxon>Bacteria</taxon>
        <taxon>Candidatus Yanofskyibacteriota</taxon>
    </lineage>
</organism>
<dbReference type="NCBIfam" id="TIGR01391">
    <property type="entry name" value="dnaG"/>
    <property type="match status" value="1"/>
</dbReference>
<evidence type="ECO:0000256" key="3">
    <source>
        <dbReference type="ARBA" id="ARBA00022679"/>
    </source>
</evidence>
<comment type="domain">
    <text evidence="12">Contains an N-terminal zinc-binding domain, a central core domain that contains the primase activity, and a C-terminal DnaB-binding domain.</text>
</comment>
<comment type="subunit">
    <text evidence="12">Monomer. Interacts with DnaB.</text>
</comment>
<comment type="catalytic activity">
    <reaction evidence="12">
        <text>ssDNA + n NTP = ssDNA/pppN(pN)n-1 hybrid + (n-1) diphosphate.</text>
        <dbReference type="EC" id="2.7.7.101"/>
    </reaction>
</comment>
<evidence type="ECO:0000256" key="8">
    <source>
        <dbReference type="ARBA" id="ARBA00022833"/>
    </source>
</evidence>
<dbReference type="AlphaFoldDB" id="A0A1F8EVQ5"/>
<dbReference type="InterPro" id="IPR006295">
    <property type="entry name" value="DNA_primase_DnaG"/>
</dbReference>
<evidence type="ECO:0000256" key="9">
    <source>
        <dbReference type="ARBA" id="ARBA00022842"/>
    </source>
</evidence>
<dbReference type="Pfam" id="PF13155">
    <property type="entry name" value="Toprim_2"/>
    <property type="match status" value="1"/>
</dbReference>
<dbReference type="FunFam" id="3.90.580.10:FF:000001">
    <property type="entry name" value="DNA primase"/>
    <property type="match status" value="1"/>
</dbReference>
<protein>
    <recommendedName>
        <fullName evidence="12 13">DNA primase</fullName>
        <ecNumber evidence="12">2.7.7.101</ecNumber>
    </recommendedName>
</protein>
<dbReference type="InterPro" id="IPR050219">
    <property type="entry name" value="DnaG_primase"/>
</dbReference>
<evidence type="ECO:0000256" key="15">
    <source>
        <dbReference type="SAM" id="Coils"/>
    </source>
</evidence>
<dbReference type="HAMAP" id="MF_00974">
    <property type="entry name" value="DNA_primase_DnaG"/>
    <property type="match status" value="1"/>
</dbReference>
<keyword evidence="2 12" id="KW-0639">Primosome</keyword>
<dbReference type="STRING" id="1802668.A2831_00965"/>
<keyword evidence="10 12" id="KW-0238">DNA-binding</keyword>
<evidence type="ECO:0000256" key="14">
    <source>
        <dbReference type="PIRSR" id="PIRSR002811-1"/>
    </source>
</evidence>
<dbReference type="Pfam" id="PF10410">
    <property type="entry name" value="DnaB_bind"/>
    <property type="match status" value="1"/>
</dbReference>
<dbReference type="GO" id="GO:0005737">
    <property type="term" value="C:cytoplasm"/>
    <property type="evidence" value="ECO:0007669"/>
    <property type="project" value="TreeGrafter"/>
</dbReference>
<keyword evidence="11 12" id="KW-0804">Transcription</keyword>
<evidence type="ECO:0000256" key="2">
    <source>
        <dbReference type="ARBA" id="ARBA00022515"/>
    </source>
</evidence>
<comment type="similarity">
    <text evidence="12 13">Belongs to the DnaG primase family.</text>
</comment>
<dbReference type="InterPro" id="IPR037068">
    <property type="entry name" value="DNA_primase_core_N_sf"/>
</dbReference>
<dbReference type="Gene3D" id="3.90.980.10">
    <property type="entry name" value="DNA primase, catalytic core, N-terminal domain"/>
    <property type="match status" value="1"/>
</dbReference>
<evidence type="ECO:0000256" key="7">
    <source>
        <dbReference type="ARBA" id="ARBA00022771"/>
    </source>
</evidence>
<evidence type="ECO:0000256" key="11">
    <source>
        <dbReference type="ARBA" id="ARBA00023163"/>
    </source>
</evidence>
<dbReference type="InterPro" id="IPR002694">
    <property type="entry name" value="Znf_CHC2"/>
</dbReference>
<dbReference type="GO" id="GO:0000428">
    <property type="term" value="C:DNA-directed RNA polymerase complex"/>
    <property type="evidence" value="ECO:0007669"/>
    <property type="project" value="UniProtKB-KW"/>
</dbReference>
<evidence type="ECO:0000256" key="6">
    <source>
        <dbReference type="ARBA" id="ARBA00022723"/>
    </source>
</evidence>
<dbReference type="SMART" id="SM00400">
    <property type="entry name" value="ZnF_CHCC"/>
    <property type="match status" value="1"/>
</dbReference>
<comment type="caution">
    <text evidence="17">The sequence shown here is derived from an EMBL/GenBank/DDBJ whole genome shotgun (WGS) entry which is preliminary data.</text>
</comment>
<feature type="zinc finger region" description="CHC2-type" evidence="12 14">
    <location>
        <begin position="37"/>
        <end position="61"/>
    </location>
</feature>
<dbReference type="SUPFAM" id="SSF56731">
    <property type="entry name" value="DNA primase core"/>
    <property type="match status" value="1"/>
</dbReference>
<dbReference type="GO" id="GO:0006269">
    <property type="term" value="P:DNA replication, synthesis of primer"/>
    <property type="evidence" value="ECO:0007669"/>
    <property type="project" value="UniProtKB-UniRule"/>
</dbReference>
<keyword evidence="8 12" id="KW-0862">Zinc</keyword>
<dbReference type="Gene3D" id="3.90.580.10">
    <property type="entry name" value="Zinc finger, CHC2-type domain"/>
    <property type="match status" value="1"/>
</dbReference>
<evidence type="ECO:0000313" key="17">
    <source>
        <dbReference type="EMBL" id="OGN04420.1"/>
    </source>
</evidence>
<dbReference type="SUPFAM" id="SSF57783">
    <property type="entry name" value="Zinc beta-ribbon"/>
    <property type="match status" value="1"/>
</dbReference>
<comment type="function">
    <text evidence="12 13">RNA polymerase that catalyzes the synthesis of short RNA molecules used as primers for DNA polymerase during DNA replication.</text>
</comment>
<dbReference type="Gene3D" id="3.40.1360.10">
    <property type="match status" value="1"/>
</dbReference>
<dbReference type="GO" id="GO:0008270">
    <property type="term" value="F:zinc ion binding"/>
    <property type="evidence" value="ECO:0007669"/>
    <property type="project" value="UniProtKB-UniRule"/>
</dbReference>
<sequence length="593" mass="66917">MLMAGIVDQIKERLDIVDLISSYLKLQKSGINYKARCPFHNEKSGSFFVSPERQIWHCFGCGLGGDAFGFVKQIEGVEFPDALRTLAARAGVKLERQSPEYQEYQSAKTKLYEICELAMRFFEKQLHQSSTGRQAFAYLKDRGLTDESIKEFHLGYAPESWNALYDFLNRNYESVEALGAGMIIKKDGGGYYDRFRSRIMFPIFDINRQVVGFTGRVFGELAKQEGVGKYMNSPQTAIYDKSRVLYGLDQSKLEIRRSNHCLVVEGNMDVIMSHQAGVKHAVASSGTALTGGHLKIIKRYTDNLDLCFDADSAGSLATDRGVDLALAKGFNVGIITIRENDLKDPADYVKKYGAKWSEYTQKSKPFMDFYFETTKSTFDLATALGKKLFSQKLMPFLASIGNRVEQAHWVSEMALVLKTKEEILYQELASIKPRDEEAVEVIGASLAAAGSNSTVSLDSQEEVLLSLIIKKPQLVVKIRPEDEGFFSIQFKDISGKINMEQKEPPIAQLVSTAEPALTMSLEFAFLKSQEMWKDFPDHELDEEFDKLIRQIKKRKLSAQLASLEYDIRSAEKEKNKERLAVLVAEFSKISKQL</sequence>
<dbReference type="GO" id="GO:0003677">
    <property type="term" value="F:DNA binding"/>
    <property type="evidence" value="ECO:0007669"/>
    <property type="project" value="UniProtKB-KW"/>
</dbReference>
<keyword evidence="15" id="KW-0175">Coiled coil</keyword>
<dbReference type="SMART" id="SM00493">
    <property type="entry name" value="TOPRIM"/>
    <property type="match status" value="1"/>
</dbReference>
<proteinExistence type="inferred from homology"/>
<evidence type="ECO:0000256" key="10">
    <source>
        <dbReference type="ARBA" id="ARBA00023125"/>
    </source>
</evidence>
<evidence type="ECO:0000256" key="5">
    <source>
        <dbReference type="ARBA" id="ARBA00022705"/>
    </source>
</evidence>
<keyword evidence="6 12" id="KW-0479">Metal-binding</keyword>
<dbReference type="GO" id="GO:1990077">
    <property type="term" value="C:primosome complex"/>
    <property type="evidence" value="ECO:0007669"/>
    <property type="project" value="UniProtKB-KW"/>
</dbReference>
<dbReference type="Gene3D" id="1.10.860.10">
    <property type="entry name" value="DNAb Helicase, Chain A"/>
    <property type="match status" value="1"/>
</dbReference>
<dbReference type="Pfam" id="PF08275">
    <property type="entry name" value="DNAG_N"/>
    <property type="match status" value="1"/>
</dbReference>
<dbReference type="InterPro" id="IPR030846">
    <property type="entry name" value="DnaG_bac"/>
</dbReference>
<keyword evidence="1 12" id="KW-0240">DNA-directed RNA polymerase</keyword>
<reference evidence="17 18" key="1">
    <citation type="journal article" date="2016" name="Nat. Commun.">
        <title>Thousands of microbial genomes shed light on interconnected biogeochemical processes in an aquifer system.</title>
        <authorList>
            <person name="Anantharaman K."/>
            <person name="Brown C.T."/>
            <person name="Hug L.A."/>
            <person name="Sharon I."/>
            <person name="Castelle C.J."/>
            <person name="Probst A.J."/>
            <person name="Thomas B.C."/>
            <person name="Singh A."/>
            <person name="Wilkins M.J."/>
            <person name="Karaoz U."/>
            <person name="Brodie E.L."/>
            <person name="Williams K.H."/>
            <person name="Hubbard S.S."/>
            <person name="Banfield J.F."/>
        </authorList>
    </citation>
    <scope>NUCLEOTIDE SEQUENCE [LARGE SCALE GENOMIC DNA]</scope>
</reference>
<dbReference type="PANTHER" id="PTHR30313:SF2">
    <property type="entry name" value="DNA PRIMASE"/>
    <property type="match status" value="1"/>
</dbReference>
<dbReference type="InterPro" id="IPR019475">
    <property type="entry name" value="DNA_primase_DnaB-bd"/>
</dbReference>
<dbReference type="InterPro" id="IPR006171">
    <property type="entry name" value="TOPRIM_dom"/>
</dbReference>
<dbReference type="EMBL" id="MGJI01000021">
    <property type="protein sequence ID" value="OGN04420.1"/>
    <property type="molecule type" value="Genomic_DNA"/>
</dbReference>
<keyword evidence="3 12" id="KW-0808">Transferase</keyword>
<dbReference type="InterPro" id="IPR034151">
    <property type="entry name" value="TOPRIM_DnaG_bac"/>
</dbReference>
<evidence type="ECO:0000256" key="4">
    <source>
        <dbReference type="ARBA" id="ARBA00022695"/>
    </source>
</evidence>
<name>A0A1F8EVQ5_9BACT</name>
<comment type="cofactor">
    <cofactor evidence="12 13 14">
        <name>Zn(2+)</name>
        <dbReference type="ChEBI" id="CHEBI:29105"/>
    </cofactor>
    <text evidence="12 13 14">Binds 1 zinc ion per monomer.</text>
</comment>
<dbReference type="PIRSF" id="PIRSF002811">
    <property type="entry name" value="DnaG"/>
    <property type="match status" value="1"/>
</dbReference>
<keyword evidence="4 12" id="KW-0548">Nucleotidyltransferase</keyword>
<dbReference type="Proteomes" id="UP000177507">
    <property type="component" value="Unassembled WGS sequence"/>
</dbReference>
<evidence type="ECO:0000256" key="1">
    <source>
        <dbReference type="ARBA" id="ARBA00022478"/>
    </source>
</evidence>
<evidence type="ECO:0000256" key="13">
    <source>
        <dbReference type="PIRNR" id="PIRNR002811"/>
    </source>
</evidence>
<dbReference type="PROSITE" id="PS50880">
    <property type="entry name" value="TOPRIM"/>
    <property type="match status" value="1"/>
</dbReference>
<evidence type="ECO:0000313" key="18">
    <source>
        <dbReference type="Proteomes" id="UP000177507"/>
    </source>
</evidence>